<accession>A0ABX1I6W9</accession>
<dbReference type="Gene3D" id="3.40.190.100">
    <property type="entry name" value="Glycine betaine-binding periplasmic protein, domain 2"/>
    <property type="match status" value="1"/>
</dbReference>
<evidence type="ECO:0000256" key="5">
    <source>
        <dbReference type="SAM" id="SignalP"/>
    </source>
</evidence>
<dbReference type="EMBL" id="JAAXKX010000007">
    <property type="protein sequence ID" value="NKN33003.1"/>
    <property type="molecule type" value="Genomic_DNA"/>
</dbReference>
<dbReference type="Pfam" id="PF04069">
    <property type="entry name" value="OpuAC"/>
    <property type="match status" value="1"/>
</dbReference>
<reference evidence="7 8" key="1">
    <citation type="submission" date="2020-04" db="EMBL/GenBank/DDBJ databases">
        <title>Draft Whole-Genome sequence of Marichromatium bheemlicum DSM 18632, type strain.</title>
        <authorList>
            <person name="Kyndt J.A."/>
            <person name="Meyer T.E."/>
        </authorList>
    </citation>
    <scope>NUCLEOTIDE SEQUENCE [LARGE SCALE GENOMIC DNA]</scope>
    <source>
        <strain evidence="7 8">DSM 18632</strain>
    </source>
</reference>
<evidence type="ECO:0000256" key="1">
    <source>
        <dbReference type="ARBA" id="ARBA00004236"/>
    </source>
</evidence>
<evidence type="ECO:0000256" key="3">
    <source>
        <dbReference type="ARBA" id="ARBA00022475"/>
    </source>
</evidence>
<dbReference type="InterPro" id="IPR007210">
    <property type="entry name" value="ABC_Gly_betaine_transp_sub-bd"/>
</dbReference>
<evidence type="ECO:0000313" key="7">
    <source>
        <dbReference type="EMBL" id="NKN33003.1"/>
    </source>
</evidence>
<evidence type="ECO:0000313" key="8">
    <source>
        <dbReference type="Proteomes" id="UP000740754"/>
    </source>
</evidence>
<proteinExistence type="predicted"/>
<dbReference type="Gene3D" id="3.40.190.10">
    <property type="entry name" value="Periplasmic binding protein-like II"/>
    <property type="match status" value="1"/>
</dbReference>
<keyword evidence="5" id="KW-0732">Signal</keyword>
<dbReference type="SUPFAM" id="SSF53850">
    <property type="entry name" value="Periplasmic binding protein-like II"/>
    <property type="match status" value="1"/>
</dbReference>
<gene>
    <name evidence="7" type="ORF">HF203_07185</name>
</gene>
<keyword evidence="3" id="KW-1003">Cell membrane</keyword>
<evidence type="ECO:0000259" key="6">
    <source>
        <dbReference type="Pfam" id="PF04069"/>
    </source>
</evidence>
<evidence type="ECO:0000256" key="4">
    <source>
        <dbReference type="ARBA" id="ARBA00023136"/>
    </source>
</evidence>
<feature type="domain" description="ABC-type glycine betaine transport system substrate-binding" evidence="6">
    <location>
        <begin position="27"/>
        <end position="271"/>
    </location>
</feature>
<keyword evidence="2" id="KW-0813">Transport</keyword>
<keyword evidence="4" id="KW-0472">Membrane</keyword>
<evidence type="ECO:0000256" key="2">
    <source>
        <dbReference type="ARBA" id="ARBA00022448"/>
    </source>
</evidence>
<keyword evidence="8" id="KW-1185">Reference proteome</keyword>
<sequence>MRGFTLTAAAAILASLTTPSLAADKGEVELAYVEWATEVASTNVVKVVLEDLGYEVDITPVSAAAMWEAVATGDVDGIISAWLPVTQHHYQEKAGDAVIDLGPNIEGARIGLVVPSYVEVDSIAELNSVADRLDNEIIGIDPGAGVMSKTEQAIEDYALDDIELVEGSDPIMTAVLGDAVEDGEWIAVTGWTPHWMFARYDLKFLDDPKGVYGGAEEIRTVVRKDLEADMPEVYTVLDNFYWTPEQMAELMAWNQEKRADPYKNARRWVEQHPEIVERWLP</sequence>
<name>A0ABX1I6W9_9GAMM</name>
<dbReference type="Proteomes" id="UP000740754">
    <property type="component" value="Unassembled WGS sequence"/>
</dbReference>
<feature type="chain" id="PRO_5046128794" evidence="5">
    <location>
        <begin position="23"/>
        <end position="281"/>
    </location>
</feature>
<organism evidence="7 8">
    <name type="scientific">Marichromatium bheemlicum</name>
    <dbReference type="NCBI Taxonomy" id="365339"/>
    <lineage>
        <taxon>Bacteria</taxon>
        <taxon>Pseudomonadati</taxon>
        <taxon>Pseudomonadota</taxon>
        <taxon>Gammaproteobacteria</taxon>
        <taxon>Chromatiales</taxon>
        <taxon>Chromatiaceae</taxon>
        <taxon>Marichromatium</taxon>
    </lineage>
</organism>
<comment type="caution">
    <text evidence="7">The sequence shown here is derived from an EMBL/GenBank/DDBJ whole genome shotgun (WGS) entry which is preliminary data.</text>
</comment>
<dbReference type="RefSeq" id="WP_168668092.1">
    <property type="nucleotide sequence ID" value="NZ_JAAXKX010000007.1"/>
</dbReference>
<dbReference type="PANTHER" id="PTHR47737:SF1">
    <property type="entry name" value="GLYCINE BETAINE_PROLINE BETAINE TRANSPORT SYSTEM PERMEASE PROTEIN PROW"/>
    <property type="match status" value="1"/>
</dbReference>
<dbReference type="PANTHER" id="PTHR47737">
    <property type="entry name" value="GLYCINE BETAINE/PROLINE BETAINE TRANSPORT SYSTEM PERMEASE PROTEIN PROW"/>
    <property type="match status" value="1"/>
</dbReference>
<feature type="signal peptide" evidence="5">
    <location>
        <begin position="1"/>
        <end position="22"/>
    </location>
</feature>
<comment type="subcellular location">
    <subcellularLocation>
        <location evidence="1">Cell membrane</location>
    </subcellularLocation>
</comment>
<protein>
    <submittedName>
        <fullName evidence="7">Glycine betaine ABC transporter substrate-binding protein</fullName>
    </submittedName>
</protein>
<dbReference type="CDD" id="cd13639">
    <property type="entry name" value="PBP2_OpuAC_like"/>
    <property type="match status" value="1"/>
</dbReference>